<name>A0A645DV74_9ZZZZ</name>
<organism evidence="1">
    <name type="scientific">bioreactor metagenome</name>
    <dbReference type="NCBI Taxonomy" id="1076179"/>
    <lineage>
        <taxon>unclassified sequences</taxon>
        <taxon>metagenomes</taxon>
        <taxon>ecological metagenomes</taxon>
    </lineage>
</organism>
<reference evidence="1" key="1">
    <citation type="submission" date="2019-08" db="EMBL/GenBank/DDBJ databases">
        <authorList>
            <person name="Kucharzyk K."/>
            <person name="Murdoch R.W."/>
            <person name="Higgins S."/>
            <person name="Loffler F."/>
        </authorList>
    </citation>
    <scope>NUCLEOTIDE SEQUENCE</scope>
</reference>
<evidence type="ECO:0000313" key="1">
    <source>
        <dbReference type="EMBL" id="MPM92242.1"/>
    </source>
</evidence>
<dbReference type="EMBL" id="VSSQ01039209">
    <property type="protein sequence ID" value="MPM92242.1"/>
    <property type="molecule type" value="Genomic_DNA"/>
</dbReference>
<gene>
    <name evidence="1" type="ORF">SDC9_139377</name>
</gene>
<dbReference type="AlphaFoldDB" id="A0A645DV74"/>
<proteinExistence type="predicted"/>
<sequence length="138" mass="14953">MSVFLCLRRRPLHRDYHVSQREQAGEVQKVPGGVKGGRLARGEVKFGKAQNVRGTGDLSLLHIDFADARVPGEKHVHLAGQGHALHSKGGFNRLTHKGAGFFVGSARHVGGDGDIMAFSHDRFAFLPALFSRASSSRS</sequence>
<comment type="caution">
    <text evidence="1">The sequence shown here is derived from an EMBL/GenBank/DDBJ whole genome shotgun (WGS) entry which is preliminary data.</text>
</comment>
<protein>
    <submittedName>
        <fullName evidence="1">Uncharacterized protein</fullName>
    </submittedName>
</protein>
<accession>A0A645DV74</accession>